<feature type="binding site" evidence="14">
    <location>
        <begin position="169"/>
        <end position="176"/>
    </location>
    <ligand>
        <name>ATP</name>
        <dbReference type="ChEBI" id="CHEBI:30616"/>
    </ligand>
</feature>
<evidence type="ECO:0000256" key="13">
    <source>
        <dbReference type="ARBA" id="ARBA00023310"/>
    </source>
</evidence>
<dbReference type="FunFam" id="3.40.50.300:FF:000002">
    <property type="entry name" value="ATP synthase subunit alpha"/>
    <property type="match status" value="1"/>
</dbReference>
<evidence type="ECO:0000256" key="14">
    <source>
        <dbReference type="HAMAP-Rule" id="MF_01346"/>
    </source>
</evidence>
<dbReference type="Gene3D" id="2.40.30.20">
    <property type="match status" value="1"/>
</dbReference>
<protein>
    <recommendedName>
        <fullName evidence="14">ATP synthase subunit alpha</fullName>
        <ecNumber evidence="14">7.1.2.2</ecNumber>
    </recommendedName>
    <alternativeName>
        <fullName evidence="14">ATP synthase F1 sector subunit alpha</fullName>
    </alternativeName>
    <alternativeName>
        <fullName evidence="14">F-ATPase subunit alpha</fullName>
    </alternativeName>
</protein>
<dbReference type="Gene3D" id="1.20.150.20">
    <property type="entry name" value="ATP synthase alpha/beta chain, C-terminal domain"/>
    <property type="match status" value="1"/>
</dbReference>
<comment type="catalytic activity">
    <reaction evidence="14">
        <text>ATP + H2O + 4 H(+)(in) = ADP + phosphate + 5 H(+)(out)</text>
        <dbReference type="Rhea" id="RHEA:57720"/>
        <dbReference type="ChEBI" id="CHEBI:15377"/>
        <dbReference type="ChEBI" id="CHEBI:15378"/>
        <dbReference type="ChEBI" id="CHEBI:30616"/>
        <dbReference type="ChEBI" id="CHEBI:43474"/>
        <dbReference type="ChEBI" id="CHEBI:456216"/>
        <dbReference type="EC" id="7.1.2.2"/>
    </reaction>
</comment>
<keyword evidence="10 14" id="KW-0406">Ion transport</keyword>
<comment type="caution">
    <text evidence="19">The sequence shown here is derived from an EMBL/GenBank/DDBJ whole genome shotgun (WGS) entry which is preliminary data.</text>
</comment>
<keyword evidence="6 14" id="KW-0547">Nucleotide-binding</keyword>
<keyword evidence="12 14" id="KW-0139">CF(1)</keyword>
<dbReference type="EC" id="7.1.2.2" evidence="14"/>
<feature type="site" description="Required for activity" evidence="14">
    <location>
        <position position="362"/>
    </location>
</feature>
<comment type="similarity">
    <text evidence="3 14">Belongs to the ATPase alpha/beta chains family.</text>
</comment>
<dbReference type="GO" id="GO:0045259">
    <property type="term" value="C:proton-transporting ATP synthase complex"/>
    <property type="evidence" value="ECO:0007669"/>
    <property type="project" value="UniProtKB-KW"/>
</dbReference>
<dbReference type="PIRSF" id="PIRSF039088">
    <property type="entry name" value="F_ATPase_subunit_alpha"/>
    <property type="match status" value="1"/>
</dbReference>
<evidence type="ECO:0000256" key="10">
    <source>
        <dbReference type="ARBA" id="ARBA00023065"/>
    </source>
</evidence>
<dbReference type="CDD" id="cd18113">
    <property type="entry name" value="ATP-synt_F1_alpha_C"/>
    <property type="match status" value="1"/>
</dbReference>
<proteinExistence type="inferred from homology"/>
<evidence type="ECO:0000313" key="19">
    <source>
        <dbReference type="EMBL" id="OMF50222.1"/>
    </source>
</evidence>
<keyword evidence="4 14" id="KW-0813">Transport</keyword>
<dbReference type="InterPro" id="IPR020003">
    <property type="entry name" value="ATPase_a/bsu_AS"/>
</dbReference>
<evidence type="ECO:0000256" key="12">
    <source>
        <dbReference type="ARBA" id="ARBA00023196"/>
    </source>
</evidence>
<dbReference type="FunFam" id="2.40.30.20:FF:000001">
    <property type="entry name" value="ATP synthase subunit alpha"/>
    <property type="match status" value="1"/>
</dbReference>
<organism evidence="19 20">
    <name type="scientific">Paenibacillus rhizosphaerae</name>
    <dbReference type="NCBI Taxonomy" id="297318"/>
    <lineage>
        <taxon>Bacteria</taxon>
        <taxon>Bacillati</taxon>
        <taxon>Bacillota</taxon>
        <taxon>Bacilli</taxon>
        <taxon>Bacillales</taxon>
        <taxon>Paenibacillaceae</taxon>
        <taxon>Paenibacillus</taxon>
    </lineage>
</organism>
<name>A0A1R1EEP4_9BACL</name>
<dbReference type="InterPro" id="IPR036121">
    <property type="entry name" value="ATPase_F1/V1/A1_a/bsu_N_sf"/>
</dbReference>
<dbReference type="NCBIfam" id="NF009884">
    <property type="entry name" value="PRK13343.1"/>
    <property type="match status" value="1"/>
</dbReference>
<dbReference type="GO" id="GO:0005524">
    <property type="term" value="F:ATP binding"/>
    <property type="evidence" value="ECO:0007669"/>
    <property type="project" value="UniProtKB-UniRule"/>
</dbReference>
<evidence type="ECO:0000256" key="2">
    <source>
        <dbReference type="ARBA" id="ARBA00004170"/>
    </source>
</evidence>
<dbReference type="Proteomes" id="UP000517523">
    <property type="component" value="Unassembled WGS sequence"/>
</dbReference>
<reference evidence="18 21" key="2">
    <citation type="submission" date="2020-08" db="EMBL/GenBank/DDBJ databases">
        <title>Genomic Encyclopedia of Type Strains, Phase III (KMG-III): the genomes of soil and plant-associated and newly described type strains.</title>
        <authorList>
            <person name="Whitman W."/>
        </authorList>
    </citation>
    <scope>NUCLEOTIDE SEQUENCE [LARGE SCALE GENOMIC DNA]</scope>
    <source>
        <strain evidence="18 21">CECT 5831</strain>
    </source>
</reference>
<dbReference type="GO" id="GO:0043531">
    <property type="term" value="F:ADP binding"/>
    <property type="evidence" value="ECO:0007669"/>
    <property type="project" value="TreeGrafter"/>
</dbReference>
<dbReference type="Pfam" id="PF00006">
    <property type="entry name" value="ATP-synt_ab"/>
    <property type="match status" value="1"/>
</dbReference>
<dbReference type="InterPro" id="IPR033732">
    <property type="entry name" value="ATP_synth_F1_a_nt-bd_dom"/>
</dbReference>
<dbReference type="FunFam" id="1.20.150.20:FF:000001">
    <property type="entry name" value="ATP synthase subunit alpha"/>
    <property type="match status" value="1"/>
</dbReference>
<feature type="domain" description="ATPase F1/V1/A1 complex alpha/beta subunit nucleotide-binding" evidence="15">
    <location>
        <begin position="149"/>
        <end position="364"/>
    </location>
</feature>
<dbReference type="Pfam" id="PF00306">
    <property type="entry name" value="ATP-synt_ab_C"/>
    <property type="match status" value="1"/>
</dbReference>
<evidence type="ECO:0000259" key="16">
    <source>
        <dbReference type="Pfam" id="PF00306"/>
    </source>
</evidence>
<feature type="domain" description="ATPase F1/V1/A1 complex alpha/beta subunit N-terminal" evidence="17">
    <location>
        <begin position="25"/>
        <end position="92"/>
    </location>
</feature>
<dbReference type="Proteomes" id="UP000187172">
    <property type="component" value="Unassembled WGS sequence"/>
</dbReference>
<dbReference type="PANTHER" id="PTHR48082:SF2">
    <property type="entry name" value="ATP SYNTHASE SUBUNIT ALPHA, MITOCHONDRIAL"/>
    <property type="match status" value="1"/>
</dbReference>
<dbReference type="STRING" id="297318.BK138_28475"/>
<dbReference type="PROSITE" id="PS00152">
    <property type="entry name" value="ATPASE_ALPHA_BETA"/>
    <property type="match status" value="1"/>
</dbReference>
<dbReference type="SUPFAM" id="SSF50615">
    <property type="entry name" value="N-terminal domain of alpha and beta subunits of F1 ATP synthase"/>
    <property type="match status" value="1"/>
</dbReference>
<dbReference type="PANTHER" id="PTHR48082">
    <property type="entry name" value="ATP SYNTHASE SUBUNIT ALPHA, MITOCHONDRIAL"/>
    <property type="match status" value="1"/>
</dbReference>
<feature type="domain" description="ATP synthase alpha subunit C-terminal" evidence="16">
    <location>
        <begin position="371"/>
        <end position="496"/>
    </location>
</feature>
<evidence type="ECO:0000256" key="7">
    <source>
        <dbReference type="ARBA" id="ARBA00022781"/>
    </source>
</evidence>
<keyword evidence="20" id="KW-1185">Reference proteome</keyword>
<sequence length="504" mass="54629">MSIRPEEISTLIKSQIEQYKSDIEVAEVGTVIQVSDGIARIHGIDNVMAGELVEFANGVVGLALNLEESNVGVVILGPYTEIKEGDQVKRTGRIMQVPVGEALLGRVVNPLGQPVDGKGPIEASAYRPVESSAPGVIDRKSVHEPMQTGIKAIDALVPIGRGQRELIIGDRQTGKTQIAIDTIINQKGNGVKCIYVAIGQKQSTVAHVVENLRRHGALDYTIVVTASASEPSPLLYIAPYAGCAMGEYFMYKGEHALIIYDDLSKQAAAYRELSLLLRRPPGREAYPGDVFYLHSRLLERAAKLSDELGGGSLTALPFIETQASDVSAYIPTNVISITDGQIFLESELFYAGQRPAINVGISVSRVGSSAQLKAMKKVAGGLKLDLAQYRELQAFSQFGSDLDKSTLARLNRGARLMEILKQGVNQPLSVEQQVASLYTAVRGHLDDIPVGDIRRFESEFLAFLESNHPEIMASIRDTKDLVADNETALKAAIDKFKRGFAVMA</sequence>
<dbReference type="GO" id="GO:0005886">
    <property type="term" value="C:plasma membrane"/>
    <property type="evidence" value="ECO:0007669"/>
    <property type="project" value="UniProtKB-SubCell"/>
</dbReference>
<dbReference type="GO" id="GO:0046933">
    <property type="term" value="F:proton-transporting ATP synthase activity, rotational mechanism"/>
    <property type="evidence" value="ECO:0007669"/>
    <property type="project" value="UniProtKB-UniRule"/>
</dbReference>
<dbReference type="SUPFAM" id="SSF47917">
    <property type="entry name" value="C-terminal domain of alpha and beta subunits of F1 ATP synthase"/>
    <property type="match status" value="1"/>
</dbReference>
<dbReference type="HAMAP" id="MF_01346">
    <property type="entry name" value="ATP_synth_alpha_bact"/>
    <property type="match status" value="1"/>
</dbReference>
<evidence type="ECO:0000313" key="18">
    <source>
        <dbReference type="EMBL" id="MBB3130853.1"/>
    </source>
</evidence>
<dbReference type="NCBIfam" id="TIGR00962">
    <property type="entry name" value="atpA"/>
    <property type="match status" value="1"/>
</dbReference>
<dbReference type="EMBL" id="MRTP01000012">
    <property type="protein sequence ID" value="OMF50222.1"/>
    <property type="molecule type" value="Genomic_DNA"/>
</dbReference>
<dbReference type="RefSeq" id="WP_076174674.1">
    <property type="nucleotide sequence ID" value="NZ_JACHXJ010000005.1"/>
</dbReference>
<evidence type="ECO:0000256" key="9">
    <source>
        <dbReference type="ARBA" id="ARBA00022967"/>
    </source>
</evidence>
<dbReference type="InterPro" id="IPR000194">
    <property type="entry name" value="ATPase_F1/V1/A1_a/bsu_nucl-bd"/>
</dbReference>
<accession>A0A1R1EEP4</accession>
<evidence type="ECO:0000256" key="11">
    <source>
        <dbReference type="ARBA" id="ARBA00023136"/>
    </source>
</evidence>
<comment type="function">
    <text evidence="1 14">Produces ATP from ADP in the presence of a proton gradient across the membrane. The alpha chain is a regulatory subunit.</text>
</comment>
<dbReference type="EMBL" id="JACHXJ010000005">
    <property type="protein sequence ID" value="MBB3130853.1"/>
    <property type="molecule type" value="Genomic_DNA"/>
</dbReference>
<dbReference type="InterPro" id="IPR005294">
    <property type="entry name" value="ATP_synth_F1_asu"/>
</dbReference>
<evidence type="ECO:0000313" key="21">
    <source>
        <dbReference type="Proteomes" id="UP000517523"/>
    </source>
</evidence>
<evidence type="ECO:0000256" key="1">
    <source>
        <dbReference type="ARBA" id="ARBA00003784"/>
    </source>
</evidence>
<evidence type="ECO:0000313" key="20">
    <source>
        <dbReference type="Proteomes" id="UP000187172"/>
    </source>
</evidence>
<evidence type="ECO:0000256" key="4">
    <source>
        <dbReference type="ARBA" id="ARBA00022448"/>
    </source>
</evidence>
<evidence type="ECO:0000259" key="17">
    <source>
        <dbReference type="Pfam" id="PF02874"/>
    </source>
</evidence>
<comment type="subcellular location">
    <subcellularLocation>
        <location evidence="14">Cell membrane</location>
        <topology evidence="14">Peripheral membrane protein</topology>
    </subcellularLocation>
    <subcellularLocation>
        <location evidence="2">Membrane</location>
        <topology evidence="2">Peripheral membrane protein</topology>
    </subcellularLocation>
</comment>
<keyword evidence="9 14" id="KW-1278">Translocase</keyword>
<keyword evidence="5 14" id="KW-1003">Cell membrane</keyword>
<dbReference type="SUPFAM" id="SSF52540">
    <property type="entry name" value="P-loop containing nucleoside triphosphate hydrolases"/>
    <property type="match status" value="1"/>
</dbReference>
<keyword evidence="13 14" id="KW-0066">ATP synthesis</keyword>
<evidence type="ECO:0000256" key="3">
    <source>
        <dbReference type="ARBA" id="ARBA00008936"/>
    </source>
</evidence>
<dbReference type="InterPro" id="IPR038376">
    <property type="entry name" value="ATP_synth_asu_C_sf"/>
</dbReference>
<keyword evidence="8 14" id="KW-0067">ATP-binding</keyword>
<evidence type="ECO:0000256" key="8">
    <source>
        <dbReference type="ARBA" id="ARBA00022840"/>
    </source>
</evidence>
<evidence type="ECO:0000259" key="15">
    <source>
        <dbReference type="Pfam" id="PF00006"/>
    </source>
</evidence>
<dbReference type="CDD" id="cd01132">
    <property type="entry name" value="F1-ATPase_alpha_CD"/>
    <property type="match status" value="1"/>
</dbReference>
<gene>
    <name evidence="14" type="primary">atpA</name>
    <name evidence="19" type="ORF">BK138_28475</name>
    <name evidence="18" type="ORF">FHS19_005572</name>
</gene>
<dbReference type="CDD" id="cd18116">
    <property type="entry name" value="ATP-synt_F1_alpha_N"/>
    <property type="match status" value="1"/>
</dbReference>
<evidence type="ECO:0000256" key="6">
    <source>
        <dbReference type="ARBA" id="ARBA00022741"/>
    </source>
</evidence>
<dbReference type="Pfam" id="PF02874">
    <property type="entry name" value="ATP-synt_ab_N"/>
    <property type="match status" value="1"/>
</dbReference>
<dbReference type="AlphaFoldDB" id="A0A1R1EEP4"/>
<evidence type="ECO:0000256" key="5">
    <source>
        <dbReference type="ARBA" id="ARBA00022475"/>
    </source>
</evidence>
<dbReference type="InterPro" id="IPR027417">
    <property type="entry name" value="P-loop_NTPase"/>
</dbReference>
<reference evidence="19 20" key="1">
    <citation type="submission" date="2016-11" db="EMBL/GenBank/DDBJ databases">
        <title>Paenibacillus species isolates.</title>
        <authorList>
            <person name="Beno S.M."/>
        </authorList>
    </citation>
    <scope>NUCLEOTIDE SEQUENCE [LARGE SCALE GENOMIC DNA]</scope>
    <source>
        <strain evidence="19 20">FSL R5-0378</strain>
    </source>
</reference>
<dbReference type="InterPro" id="IPR000793">
    <property type="entry name" value="ATP_synth_asu_C"/>
</dbReference>
<dbReference type="Gene3D" id="3.40.50.300">
    <property type="entry name" value="P-loop containing nucleotide triphosphate hydrolases"/>
    <property type="match status" value="1"/>
</dbReference>
<keyword evidence="7 14" id="KW-0375">Hydrogen ion transport</keyword>
<dbReference type="InterPro" id="IPR023366">
    <property type="entry name" value="ATP_synth_asu-like_sf"/>
</dbReference>
<dbReference type="InterPro" id="IPR004100">
    <property type="entry name" value="ATPase_F1/V1/A1_a/bsu_N"/>
</dbReference>
<keyword evidence="11 14" id="KW-0472">Membrane</keyword>